<accession>A0ABT1HQL3</accession>
<name>A0ABT1HQL3_STRSD</name>
<protein>
    <recommendedName>
        <fullName evidence="1">DUF985 domain-containing protein</fullName>
    </recommendedName>
</protein>
<dbReference type="Gene3D" id="2.60.120.10">
    <property type="entry name" value="Jelly Rolls"/>
    <property type="match status" value="1"/>
</dbReference>
<dbReference type="Pfam" id="PF06172">
    <property type="entry name" value="Cupin_5"/>
    <property type="match status" value="1"/>
</dbReference>
<comment type="caution">
    <text evidence="2">The sequence shown here is derived from an EMBL/GenBank/DDBJ whole genome shotgun (WGS) entry which is preliminary data.</text>
</comment>
<feature type="domain" description="DUF985" evidence="1">
    <location>
        <begin position="11"/>
        <end position="131"/>
    </location>
</feature>
<evidence type="ECO:0000313" key="3">
    <source>
        <dbReference type="Proteomes" id="UP001205311"/>
    </source>
</evidence>
<dbReference type="InterPro" id="IPR014710">
    <property type="entry name" value="RmlC-like_jellyroll"/>
</dbReference>
<dbReference type="InterPro" id="IPR009327">
    <property type="entry name" value="Cupin_DUF985"/>
</dbReference>
<dbReference type="InterPro" id="IPR039935">
    <property type="entry name" value="YML079W-like"/>
</dbReference>
<evidence type="ECO:0000313" key="2">
    <source>
        <dbReference type="EMBL" id="MCP2257806.1"/>
    </source>
</evidence>
<dbReference type="Proteomes" id="UP001205311">
    <property type="component" value="Unassembled WGS sequence"/>
</dbReference>
<keyword evidence="3" id="KW-1185">Reference proteome</keyword>
<reference evidence="2 3" key="1">
    <citation type="submission" date="2022-06" db="EMBL/GenBank/DDBJ databases">
        <title>Genomic Encyclopedia of Archaeal and Bacterial Type Strains, Phase II (KMG-II): from individual species to whole genera.</title>
        <authorList>
            <person name="Goeker M."/>
        </authorList>
    </citation>
    <scope>NUCLEOTIDE SEQUENCE [LARGE SCALE GENOMIC DNA]</scope>
    <source>
        <strain evidence="2 3">DSM 40477</strain>
    </source>
</reference>
<dbReference type="EMBL" id="JAMTCP010000005">
    <property type="protein sequence ID" value="MCP2257806.1"/>
    <property type="molecule type" value="Genomic_DNA"/>
</dbReference>
<dbReference type="PANTHER" id="PTHR33387">
    <property type="entry name" value="RMLC-LIKE JELLY ROLL FOLD PROTEIN"/>
    <property type="match status" value="1"/>
</dbReference>
<proteinExistence type="predicted"/>
<dbReference type="SUPFAM" id="SSF51182">
    <property type="entry name" value="RmlC-like cupins"/>
    <property type="match status" value="1"/>
</dbReference>
<organism evidence="2 3">
    <name type="scientific">Streptoalloteichus tenebrarius (strain ATCC 17920 / DSM 40477 / JCM 4838 / CBS 697.72 / NBRC 16177 / NCIMB 11028 / NRRL B-12390 / A12253. 1 / ISP 5477)</name>
    <name type="common">Streptomyces tenebrarius</name>
    <dbReference type="NCBI Taxonomy" id="1933"/>
    <lineage>
        <taxon>Bacteria</taxon>
        <taxon>Bacillati</taxon>
        <taxon>Actinomycetota</taxon>
        <taxon>Actinomycetes</taxon>
        <taxon>Pseudonocardiales</taxon>
        <taxon>Pseudonocardiaceae</taxon>
        <taxon>Streptoalloteichus</taxon>
    </lineage>
</organism>
<dbReference type="PANTHER" id="PTHR33387:SF3">
    <property type="entry name" value="DUF985 DOMAIN-CONTAINING PROTEIN"/>
    <property type="match status" value="1"/>
</dbReference>
<dbReference type="CDD" id="cd06121">
    <property type="entry name" value="cupin_YML079wp"/>
    <property type="match status" value="1"/>
</dbReference>
<dbReference type="InterPro" id="IPR011051">
    <property type="entry name" value="RmlC_Cupin_sf"/>
</dbReference>
<sequence length="157" mass="17016">MVSGTHQEAARIVELLGLRPLPVEGGHWAQTWRDDHGSAIYYLLAAPEFSALHRLAHPEVFAYHAGAPARMFLVGPDRRVEEPVLGPDLAAGQRPQVVVPAGAWQATETLGAWTLLGTFMAPPYTDDAVEFAGAADLADLAARHPAHAERIRRLSRS</sequence>
<gene>
    <name evidence="2" type="ORF">LX15_001492</name>
</gene>
<evidence type="ECO:0000259" key="1">
    <source>
        <dbReference type="Pfam" id="PF06172"/>
    </source>
</evidence>